<keyword evidence="2" id="KW-1185">Reference proteome</keyword>
<dbReference type="AlphaFoldDB" id="A0A5A7P3G2"/>
<dbReference type="Proteomes" id="UP000325081">
    <property type="component" value="Unassembled WGS sequence"/>
</dbReference>
<gene>
    <name evidence="1" type="ORF">STAS_02822</name>
</gene>
<evidence type="ECO:0000313" key="1">
    <source>
        <dbReference type="EMBL" id="GER27137.1"/>
    </source>
</evidence>
<reference evidence="2" key="1">
    <citation type="journal article" date="2019" name="Curr. Biol.">
        <title>Genome Sequence of Striga asiatica Provides Insight into the Evolution of Plant Parasitism.</title>
        <authorList>
            <person name="Yoshida S."/>
            <person name="Kim S."/>
            <person name="Wafula E.K."/>
            <person name="Tanskanen J."/>
            <person name="Kim Y.M."/>
            <person name="Honaas L."/>
            <person name="Yang Z."/>
            <person name="Spallek T."/>
            <person name="Conn C.E."/>
            <person name="Ichihashi Y."/>
            <person name="Cheong K."/>
            <person name="Cui S."/>
            <person name="Der J.P."/>
            <person name="Gundlach H."/>
            <person name="Jiao Y."/>
            <person name="Hori C."/>
            <person name="Ishida J.K."/>
            <person name="Kasahara H."/>
            <person name="Kiba T."/>
            <person name="Kim M.S."/>
            <person name="Koo N."/>
            <person name="Laohavisit A."/>
            <person name="Lee Y.H."/>
            <person name="Lumba S."/>
            <person name="McCourt P."/>
            <person name="Mortimer J.C."/>
            <person name="Mutuku J.M."/>
            <person name="Nomura T."/>
            <person name="Sasaki-Sekimoto Y."/>
            <person name="Seto Y."/>
            <person name="Wang Y."/>
            <person name="Wakatake T."/>
            <person name="Sakakibara H."/>
            <person name="Demura T."/>
            <person name="Yamaguchi S."/>
            <person name="Yoneyama K."/>
            <person name="Manabe R.I."/>
            <person name="Nelson D.C."/>
            <person name="Schulman A.H."/>
            <person name="Timko M.P."/>
            <person name="dePamphilis C.W."/>
            <person name="Choi D."/>
            <person name="Shirasu K."/>
        </authorList>
    </citation>
    <scope>NUCLEOTIDE SEQUENCE [LARGE SCALE GENOMIC DNA]</scope>
    <source>
        <strain evidence="2">cv. UVA1</strain>
    </source>
</reference>
<dbReference type="EMBL" id="BKCP01001558">
    <property type="protein sequence ID" value="GER27137.1"/>
    <property type="molecule type" value="Genomic_DNA"/>
</dbReference>
<accession>A0A5A7P3G2</accession>
<proteinExistence type="predicted"/>
<organism evidence="1 2">
    <name type="scientific">Striga asiatica</name>
    <name type="common">Asiatic witchweed</name>
    <name type="synonym">Buchnera asiatica</name>
    <dbReference type="NCBI Taxonomy" id="4170"/>
    <lineage>
        <taxon>Eukaryota</taxon>
        <taxon>Viridiplantae</taxon>
        <taxon>Streptophyta</taxon>
        <taxon>Embryophyta</taxon>
        <taxon>Tracheophyta</taxon>
        <taxon>Spermatophyta</taxon>
        <taxon>Magnoliopsida</taxon>
        <taxon>eudicotyledons</taxon>
        <taxon>Gunneridae</taxon>
        <taxon>Pentapetalae</taxon>
        <taxon>asterids</taxon>
        <taxon>lamiids</taxon>
        <taxon>Lamiales</taxon>
        <taxon>Orobanchaceae</taxon>
        <taxon>Buchnereae</taxon>
        <taxon>Striga</taxon>
    </lineage>
</organism>
<sequence>MKRISRSQSPKLNTTRYQNHESNIIRLHIRTITPTKHFNEQAQTHIKVSPVNIPRYHTIDSNNAFLRNFIKQQGCITHRIRRTHVKTNKAVQHVHIIVQPHPNNMAVYRLTLNQGASFITGFNQGSVNEGVAVKGGRVPHFPE</sequence>
<comment type="caution">
    <text evidence="1">The sequence shown here is derived from an EMBL/GenBank/DDBJ whole genome shotgun (WGS) entry which is preliminary data.</text>
</comment>
<evidence type="ECO:0000313" key="2">
    <source>
        <dbReference type="Proteomes" id="UP000325081"/>
    </source>
</evidence>
<protein>
    <submittedName>
        <fullName evidence="1">GDP-mannose dehydrase</fullName>
    </submittedName>
</protein>
<name>A0A5A7P3G2_STRAF</name>